<gene>
    <name evidence="4" type="ORF">ACFQ04_03815</name>
</gene>
<proteinExistence type="predicted"/>
<dbReference type="PROSITE" id="PS50977">
    <property type="entry name" value="HTH_TETR_2"/>
    <property type="match status" value="1"/>
</dbReference>
<evidence type="ECO:0000313" key="4">
    <source>
        <dbReference type="EMBL" id="MFD0924857.1"/>
    </source>
</evidence>
<dbReference type="Gene3D" id="1.10.357.10">
    <property type="entry name" value="Tetracycline Repressor, domain 2"/>
    <property type="match status" value="1"/>
</dbReference>
<dbReference type="InterPro" id="IPR009057">
    <property type="entry name" value="Homeodomain-like_sf"/>
</dbReference>
<evidence type="ECO:0000259" key="3">
    <source>
        <dbReference type="PROSITE" id="PS50977"/>
    </source>
</evidence>
<dbReference type="PANTHER" id="PTHR30055">
    <property type="entry name" value="HTH-TYPE TRANSCRIPTIONAL REGULATOR RUTR"/>
    <property type="match status" value="1"/>
</dbReference>
<accession>A0ABW3G2F2</accession>
<dbReference type="Pfam" id="PF00440">
    <property type="entry name" value="TetR_N"/>
    <property type="match status" value="1"/>
</dbReference>
<feature type="domain" description="HTH tetR-type" evidence="3">
    <location>
        <begin position="11"/>
        <end position="71"/>
    </location>
</feature>
<dbReference type="InterPro" id="IPR050109">
    <property type="entry name" value="HTH-type_TetR-like_transc_reg"/>
</dbReference>
<protein>
    <submittedName>
        <fullName evidence="4">TetR/AcrR family transcriptional regulator</fullName>
    </submittedName>
</protein>
<evidence type="ECO:0000256" key="1">
    <source>
        <dbReference type="ARBA" id="ARBA00023125"/>
    </source>
</evidence>
<dbReference type="InterPro" id="IPR001647">
    <property type="entry name" value="HTH_TetR"/>
</dbReference>
<sequence>MTTTRTRMSPARRRDQLLDLGVELFATHPYDEVHIERVAELAGVSRGLLYHYFPGKREFFVAMLGRENERLMHETAPDPTQPPITQLENGIRAFVDHCLHHEYGVRAVFRGGVSSDPDIVALVSGSIDIQVERILAAAGATEDPAPILVLTLRSWIGMLRAAAYEMLTDKRVAPDDVVAMCRAAFFGALSGLPPTVLTPVMTQLLDGEAVTSR</sequence>
<keyword evidence="5" id="KW-1185">Reference proteome</keyword>
<evidence type="ECO:0000256" key="2">
    <source>
        <dbReference type="PROSITE-ProRule" id="PRU00335"/>
    </source>
</evidence>
<dbReference type="SUPFAM" id="SSF46689">
    <property type="entry name" value="Homeodomain-like"/>
    <property type="match status" value="1"/>
</dbReference>
<comment type="caution">
    <text evidence="4">The sequence shown here is derived from an EMBL/GenBank/DDBJ whole genome shotgun (WGS) entry which is preliminary data.</text>
</comment>
<feature type="DNA-binding region" description="H-T-H motif" evidence="2">
    <location>
        <begin position="34"/>
        <end position="53"/>
    </location>
</feature>
<evidence type="ECO:0000313" key="5">
    <source>
        <dbReference type="Proteomes" id="UP001597068"/>
    </source>
</evidence>
<reference evidence="5" key="1">
    <citation type="journal article" date="2019" name="Int. J. Syst. Evol. Microbiol.">
        <title>The Global Catalogue of Microorganisms (GCM) 10K type strain sequencing project: providing services to taxonomists for standard genome sequencing and annotation.</title>
        <authorList>
            <consortium name="The Broad Institute Genomics Platform"/>
            <consortium name="The Broad Institute Genome Sequencing Center for Infectious Disease"/>
            <person name="Wu L."/>
            <person name="Ma J."/>
        </authorList>
    </citation>
    <scope>NUCLEOTIDE SEQUENCE [LARGE SCALE GENOMIC DNA]</scope>
    <source>
        <strain evidence="5">CCUG 50873</strain>
    </source>
</reference>
<dbReference type="PANTHER" id="PTHR30055:SF174">
    <property type="entry name" value="TRANSCRIPTIONAL REGULATORY PROTEIN (PROBABLY TETR-FAMILY)-RELATED"/>
    <property type="match status" value="1"/>
</dbReference>
<name>A0ABW3G2F2_9NOCA</name>
<dbReference type="Proteomes" id="UP001597068">
    <property type="component" value="Unassembled WGS sequence"/>
</dbReference>
<organism evidence="4 5">
    <name type="scientific">Williamsia deligens</name>
    <dbReference type="NCBI Taxonomy" id="321325"/>
    <lineage>
        <taxon>Bacteria</taxon>
        <taxon>Bacillati</taxon>
        <taxon>Actinomycetota</taxon>
        <taxon>Actinomycetes</taxon>
        <taxon>Mycobacteriales</taxon>
        <taxon>Nocardiaceae</taxon>
        <taxon>Williamsia</taxon>
    </lineage>
</organism>
<dbReference type="PRINTS" id="PR00455">
    <property type="entry name" value="HTHTETR"/>
</dbReference>
<dbReference type="EMBL" id="JBHTIL010000001">
    <property type="protein sequence ID" value="MFD0924857.1"/>
    <property type="molecule type" value="Genomic_DNA"/>
</dbReference>
<keyword evidence="1 2" id="KW-0238">DNA-binding</keyword>
<dbReference type="RefSeq" id="WP_253647146.1">
    <property type="nucleotide sequence ID" value="NZ_BAAAMO010000002.1"/>
</dbReference>